<name>A0A521FFD6_9SPHI</name>
<proteinExistence type="inferred from homology"/>
<protein>
    <recommendedName>
        <fullName evidence="11">Hydroxyethylthiazole kinase</fullName>
        <ecNumber evidence="11">2.7.1.50</ecNumber>
    </recommendedName>
    <alternativeName>
        <fullName evidence="11">4-methyl-5-beta-hydroxyethylthiazole kinase</fullName>
        <shortName evidence="11">TH kinase</shortName>
        <shortName evidence="11">Thz kinase</shortName>
    </alternativeName>
</protein>
<dbReference type="CDD" id="cd01170">
    <property type="entry name" value="THZ_kinase"/>
    <property type="match status" value="1"/>
</dbReference>
<dbReference type="NCBIfam" id="NF006830">
    <property type="entry name" value="PRK09355.1"/>
    <property type="match status" value="1"/>
</dbReference>
<feature type="binding site" evidence="11">
    <location>
        <position position="44"/>
    </location>
    <ligand>
        <name>substrate</name>
    </ligand>
</feature>
<dbReference type="GO" id="GO:0005524">
    <property type="term" value="F:ATP binding"/>
    <property type="evidence" value="ECO:0007669"/>
    <property type="project" value="UniProtKB-UniRule"/>
</dbReference>
<dbReference type="EC" id="2.7.1.50" evidence="11"/>
<evidence type="ECO:0000256" key="9">
    <source>
        <dbReference type="ARBA" id="ARBA00022842"/>
    </source>
</evidence>
<dbReference type="GO" id="GO:0000287">
    <property type="term" value="F:magnesium ion binding"/>
    <property type="evidence" value="ECO:0007669"/>
    <property type="project" value="UniProtKB-UniRule"/>
</dbReference>
<keyword evidence="9 11" id="KW-0460">Magnesium</keyword>
<dbReference type="Pfam" id="PF02110">
    <property type="entry name" value="HK"/>
    <property type="match status" value="1"/>
</dbReference>
<evidence type="ECO:0000256" key="8">
    <source>
        <dbReference type="ARBA" id="ARBA00022840"/>
    </source>
</evidence>
<dbReference type="HAMAP" id="MF_00228">
    <property type="entry name" value="Thz_kinase"/>
    <property type="match status" value="1"/>
</dbReference>
<comment type="cofactor">
    <cofactor evidence="2 11">
        <name>Mg(2+)</name>
        <dbReference type="ChEBI" id="CHEBI:18420"/>
    </cofactor>
</comment>
<keyword evidence="13" id="KW-1185">Reference proteome</keyword>
<keyword evidence="6 11" id="KW-0547">Nucleotide-binding</keyword>
<dbReference type="UniPathway" id="UPA00060">
    <property type="reaction ID" value="UER00139"/>
</dbReference>
<dbReference type="SUPFAM" id="SSF53613">
    <property type="entry name" value="Ribokinase-like"/>
    <property type="match status" value="1"/>
</dbReference>
<feature type="binding site" evidence="11">
    <location>
        <position position="193"/>
    </location>
    <ligand>
        <name>substrate</name>
    </ligand>
</feature>
<comment type="similarity">
    <text evidence="11">Belongs to the Thz kinase family.</text>
</comment>
<keyword evidence="5 11" id="KW-0479">Metal-binding</keyword>
<dbReference type="RefSeq" id="WP_142530134.1">
    <property type="nucleotide sequence ID" value="NZ_CBCSJO010000001.1"/>
</dbReference>
<evidence type="ECO:0000256" key="11">
    <source>
        <dbReference type="HAMAP-Rule" id="MF_00228"/>
    </source>
</evidence>
<comment type="function">
    <text evidence="11">Catalyzes the phosphorylation of the hydroxyl group of 4-methyl-5-beta-hydroxyethylthiazole (THZ).</text>
</comment>
<dbReference type="GO" id="GO:0009229">
    <property type="term" value="P:thiamine diphosphate biosynthetic process"/>
    <property type="evidence" value="ECO:0007669"/>
    <property type="project" value="UniProtKB-UniRule"/>
</dbReference>
<dbReference type="Gene3D" id="3.40.1190.20">
    <property type="match status" value="1"/>
</dbReference>
<dbReference type="GO" id="GO:0009228">
    <property type="term" value="P:thiamine biosynthetic process"/>
    <property type="evidence" value="ECO:0007669"/>
    <property type="project" value="UniProtKB-KW"/>
</dbReference>
<evidence type="ECO:0000256" key="2">
    <source>
        <dbReference type="ARBA" id="ARBA00001946"/>
    </source>
</evidence>
<evidence type="ECO:0000256" key="5">
    <source>
        <dbReference type="ARBA" id="ARBA00022723"/>
    </source>
</evidence>
<evidence type="ECO:0000256" key="6">
    <source>
        <dbReference type="ARBA" id="ARBA00022741"/>
    </source>
</evidence>
<comment type="pathway">
    <text evidence="3 11">Cofactor biosynthesis; thiamine diphosphate biosynthesis; 4-methyl-5-(2-phosphoethyl)-thiazole from 5-(2-hydroxyethyl)-4-methylthiazole: step 1/1.</text>
</comment>
<dbReference type="AlphaFoldDB" id="A0A521FFD6"/>
<dbReference type="InterPro" id="IPR029056">
    <property type="entry name" value="Ribokinase-like"/>
</dbReference>
<evidence type="ECO:0000256" key="3">
    <source>
        <dbReference type="ARBA" id="ARBA00004868"/>
    </source>
</evidence>
<gene>
    <name evidence="11" type="primary">thiM</name>
    <name evidence="12" type="ORF">SAMN06265348_111163</name>
</gene>
<organism evidence="12 13">
    <name type="scientific">Pedobacter westerhofensis</name>
    <dbReference type="NCBI Taxonomy" id="425512"/>
    <lineage>
        <taxon>Bacteria</taxon>
        <taxon>Pseudomonadati</taxon>
        <taxon>Bacteroidota</taxon>
        <taxon>Sphingobacteriia</taxon>
        <taxon>Sphingobacteriales</taxon>
        <taxon>Sphingobacteriaceae</taxon>
        <taxon>Pedobacter</taxon>
    </lineage>
</organism>
<sequence length="272" mass="28905">MTQRIWNYISGLRQTSPLVHSITNYVVMNNTANALLAAGASPIMAHAHQEMKDMVSIAGALVINIGTLDEYWVESMRLAIRQAEALKKPWVLDPVGAGATPYRNAVLKELISTYHPSVIRGNASEIMALAQVSVQTKGVDSTHQTEEALDAALQLNAITGAVICVSGATDNIVHHGKRILLRNGDPIMSRITGMGCTATALIAAFCASTPGELFEATTAAMALTGVAGEKAAAQAKGPGSLQMHFLDILSTITEDEFNSSLNIEEEYASIQS</sequence>
<dbReference type="OrthoDB" id="9778146at2"/>
<evidence type="ECO:0000313" key="13">
    <source>
        <dbReference type="Proteomes" id="UP000320300"/>
    </source>
</evidence>
<evidence type="ECO:0000256" key="10">
    <source>
        <dbReference type="ARBA" id="ARBA00022977"/>
    </source>
</evidence>
<feature type="binding site" evidence="11">
    <location>
        <position position="120"/>
    </location>
    <ligand>
        <name>ATP</name>
        <dbReference type="ChEBI" id="CHEBI:30616"/>
    </ligand>
</feature>
<comment type="catalytic activity">
    <reaction evidence="1 11">
        <text>5-(2-hydroxyethyl)-4-methylthiazole + ATP = 4-methyl-5-(2-phosphooxyethyl)-thiazole + ADP + H(+)</text>
        <dbReference type="Rhea" id="RHEA:24212"/>
        <dbReference type="ChEBI" id="CHEBI:15378"/>
        <dbReference type="ChEBI" id="CHEBI:17957"/>
        <dbReference type="ChEBI" id="CHEBI:30616"/>
        <dbReference type="ChEBI" id="CHEBI:58296"/>
        <dbReference type="ChEBI" id="CHEBI:456216"/>
        <dbReference type="EC" id="2.7.1.50"/>
    </reaction>
</comment>
<keyword evidence="10 11" id="KW-0784">Thiamine biosynthesis</keyword>
<keyword evidence="7 11" id="KW-0418">Kinase</keyword>
<accession>A0A521FFD6</accession>
<dbReference type="Proteomes" id="UP000320300">
    <property type="component" value="Unassembled WGS sequence"/>
</dbReference>
<evidence type="ECO:0000256" key="7">
    <source>
        <dbReference type="ARBA" id="ARBA00022777"/>
    </source>
</evidence>
<keyword evidence="8 11" id="KW-0067">ATP-binding</keyword>
<dbReference type="InterPro" id="IPR000417">
    <property type="entry name" value="Hyethyz_kinase"/>
</dbReference>
<evidence type="ECO:0000313" key="12">
    <source>
        <dbReference type="EMBL" id="SMO94260.1"/>
    </source>
</evidence>
<dbReference type="NCBIfam" id="TIGR00694">
    <property type="entry name" value="thiM"/>
    <property type="match status" value="1"/>
</dbReference>
<dbReference type="PIRSF" id="PIRSF000513">
    <property type="entry name" value="Thz_kinase"/>
    <property type="match status" value="1"/>
</dbReference>
<dbReference type="PRINTS" id="PR01099">
    <property type="entry name" value="HYETHTZKNASE"/>
</dbReference>
<reference evidence="12 13" key="1">
    <citation type="submission" date="2017-05" db="EMBL/GenBank/DDBJ databases">
        <authorList>
            <person name="Varghese N."/>
            <person name="Submissions S."/>
        </authorList>
    </citation>
    <scope>NUCLEOTIDE SEQUENCE [LARGE SCALE GENOMIC DNA]</scope>
    <source>
        <strain evidence="12 13">DSM 19036</strain>
    </source>
</reference>
<keyword evidence="4 11" id="KW-0808">Transferase</keyword>
<evidence type="ECO:0000256" key="4">
    <source>
        <dbReference type="ARBA" id="ARBA00022679"/>
    </source>
</evidence>
<dbReference type="EMBL" id="FXTN01000011">
    <property type="protein sequence ID" value="SMO94260.1"/>
    <property type="molecule type" value="Genomic_DNA"/>
</dbReference>
<evidence type="ECO:0000256" key="1">
    <source>
        <dbReference type="ARBA" id="ARBA00001771"/>
    </source>
</evidence>
<feature type="binding site" evidence="11">
    <location>
        <position position="166"/>
    </location>
    <ligand>
        <name>ATP</name>
        <dbReference type="ChEBI" id="CHEBI:30616"/>
    </ligand>
</feature>
<dbReference type="GO" id="GO:0004417">
    <property type="term" value="F:hydroxyethylthiazole kinase activity"/>
    <property type="evidence" value="ECO:0007669"/>
    <property type="project" value="UniProtKB-UniRule"/>
</dbReference>